<gene>
    <name evidence="1" type="ORF">EDD28_1619</name>
</gene>
<keyword evidence="2" id="KW-1185">Reference proteome</keyword>
<evidence type="ECO:0008006" key="3">
    <source>
        <dbReference type="Google" id="ProtNLM"/>
    </source>
</evidence>
<reference evidence="1 2" key="1">
    <citation type="submission" date="2018-11" db="EMBL/GenBank/DDBJ databases">
        <title>Sequencing the genomes of 1000 actinobacteria strains.</title>
        <authorList>
            <person name="Klenk H.-P."/>
        </authorList>
    </citation>
    <scope>NUCLEOTIDE SEQUENCE [LARGE SCALE GENOMIC DNA]</scope>
    <source>
        <strain evidence="1 2">DSM 13521</strain>
    </source>
</reference>
<comment type="caution">
    <text evidence="1">The sequence shown here is derived from an EMBL/GenBank/DDBJ whole genome shotgun (WGS) entry which is preliminary data.</text>
</comment>
<dbReference type="EMBL" id="RKHQ01000001">
    <property type="protein sequence ID" value="ROR97026.1"/>
    <property type="molecule type" value="Genomic_DNA"/>
</dbReference>
<evidence type="ECO:0000313" key="1">
    <source>
        <dbReference type="EMBL" id="ROR97026.1"/>
    </source>
</evidence>
<organism evidence="1 2">
    <name type="scientific">Salana multivorans</name>
    <dbReference type="NCBI Taxonomy" id="120377"/>
    <lineage>
        <taxon>Bacteria</taxon>
        <taxon>Bacillati</taxon>
        <taxon>Actinomycetota</taxon>
        <taxon>Actinomycetes</taxon>
        <taxon>Micrococcales</taxon>
        <taxon>Beutenbergiaceae</taxon>
        <taxon>Salana</taxon>
    </lineage>
</organism>
<dbReference type="AlphaFoldDB" id="A0A3N2DB93"/>
<protein>
    <recommendedName>
        <fullName evidence="3">Alpha/beta hydrolase family protein</fullName>
    </recommendedName>
</protein>
<name>A0A3N2DB93_9MICO</name>
<sequence>MTGERELRDWLAAHRDAPGVVEAEEVAQARAAWLTGQSSFEHSRLSPAQETVLAALAVEGWRPVPVGFPWTERAARPDYVATPLRVAAPRNYAQGALALEGPGTWFAAAVAHHLQPLLDRTRDRLLLLCGSAGWPMLVAALPRLRPTPGLRVDIVAIGGVGALPPLPQGWRTHVLRGERDWFAAVSGPVPVDRVVPGDHLSAATHPATVAAVLDLVAAPAWAER</sequence>
<dbReference type="RefSeq" id="WP_170169397.1">
    <property type="nucleotide sequence ID" value="NZ_RKHQ01000001.1"/>
</dbReference>
<evidence type="ECO:0000313" key="2">
    <source>
        <dbReference type="Proteomes" id="UP000275356"/>
    </source>
</evidence>
<proteinExistence type="predicted"/>
<dbReference type="Proteomes" id="UP000275356">
    <property type="component" value="Unassembled WGS sequence"/>
</dbReference>
<accession>A0A3N2DB93</accession>